<protein>
    <submittedName>
        <fullName evidence="2">Uncharacterized protein</fullName>
    </submittedName>
</protein>
<dbReference type="EnsemblMetazoa" id="CJA00919.1">
    <property type="protein sequence ID" value="CJA00919.1"/>
    <property type="gene ID" value="WBGene00120123"/>
</dbReference>
<evidence type="ECO:0000256" key="1">
    <source>
        <dbReference type="SAM" id="Phobius"/>
    </source>
</evidence>
<reference evidence="2" key="2">
    <citation type="submission" date="2022-06" db="UniProtKB">
        <authorList>
            <consortium name="EnsemblMetazoa"/>
        </authorList>
    </citation>
    <scope>IDENTIFICATION</scope>
    <source>
        <strain evidence="2">DF5081</strain>
    </source>
</reference>
<evidence type="ECO:0000313" key="3">
    <source>
        <dbReference type="Proteomes" id="UP000005237"/>
    </source>
</evidence>
<evidence type="ECO:0000313" key="2">
    <source>
        <dbReference type="EnsemblMetazoa" id="CJA00919.1"/>
    </source>
</evidence>
<accession>A0A8R1DFG0</accession>
<keyword evidence="3" id="KW-1185">Reference proteome</keyword>
<feature type="transmembrane region" description="Helical" evidence="1">
    <location>
        <begin position="287"/>
        <end position="311"/>
    </location>
</feature>
<name>A0A8R1DFG0_CAEJA</name>
<dbReference type="InterPro" id="IPR019422">
    <property type="entry name" value="7TM_GPCR_serpentine_rcpt_Srh"/>
</dbReference>
<feature type="transmembrane region" description="Helical" evidence="1">
    <location>
        <begin position="101"/>
        <end position="125"/>
    </location>
</feature>
<keyword evidence="1" id="KW-1133">Transmembrane helix</keyword>
<feature type="transmembrane region" description="Helical" evidence="1">
    <location>
        <begin position="145"/>
        <end position="166"/>
    </location>
</feature>
<feature type="transmembrane region" description="Helical" evidence="1">
    <location>
        <begin position="211"/>
        <end position="230"/>
    </location>
</feature>
<dbReference type="Pfam" id="PF10318">
    <property type="entry name" value="7TM_GPCR_Srh"/>
    <property type="match status" value="1"/>
</dbReference>
<dbReference type="AlphaFoldDB" id="A0A8R1DFG0"/>
<organism evidence="2 3">
    <name type="scientific">Caenorhabditis japonica</name>
    <dbReference type="NCBI Taxonomy" id="281687"/>
    <lineage>
        <taxon>Eukaryota</taxon>
        <taxon>Metazoa</taxon>
        <taxon>Ecdysozoa</taxon>
        <taxon>Nematoda</taxon>
        <taxon>Chromadorea</taxon>
        <taxon>Rhabditida</taxon>
        <taxon>Rhabditina</taxon>
        <taxon>Rhabditomorpha</taxon>
        <taxon>Rhabditoidea</taxon>
        <taxon>Rhabditidae</taxon>
        <taxon>Peloderinae</taxon>
        <taxon>Caenorhabditis</taxon>
    </lineage>
</organism>
<dbReference type="Proteomes" id="UP000005237">
    <property type="component" value="Unassembled WGS sequence"/>
</dbReference>
<feature type="transmembrane region" description="Helical" evidence="1">
    <location>
        <begin position="59"/>
        <end position="81"/>
    </location>
</feature>
<sequence>MSDFVIAGFNDSIQKQEPYFVWLRRYMEITSVLNVLIVTLALYIIRTEGKPLKPDYRQVLLVNLLLPATFSFYMGFIYQPYIVFPYHLLLTIGFFRFGPFVTAHLFNICCSLAILCSMGFIYSFWFNYITICFRITRQSSRKTNIIGAIFGMIFTIVNFVLMTIGVDPHQYEDRDYFYQSDEKLKYFFNEYSIALVRVSDKWSLKTLSIEAFIGITIVVIVIPIITVKSYTTLGKIHHMISKATLIQLKNALAISLWYLLQFGILVGVPAALAMAQLLTRYTPSPRFPMAFLVVAPTQLTCPVICTLYLTVIKPLRYGLFRLVGLHRFTPQTVSRISTQSQLSTFTSQPRASYNRKPYTSIKLHQ</sequence>
<reference evidence="3" key="1">
    <citation type="submission" date="2010-08" db="EMBL/GenBank/DDBJ databases">
        <authorList>
            <consortium name="Caenorhabditis japonica Sequencing Consortium"/>
            <person name="Wilson R.K."/>
        </authorList>
    </citation>
    <scope>NUCLEOTIDE SEQUENCE [LARGE SCALE GENOMIC DNA]</scope>
    <source>
        <strain evidence="3">DF5081</strain>
    </source>
</reference>
<proteinExistence type="predicted"/>
<feature type="transmembrane region" description="Helical" evidence="1">
    <location>
        <begin position="251"/>
        <end position="275"/>
    </location>
</feature>
<keyword evidence="1" id="KW-0812">Transmembrane</keyword>
<keyword evidence="1" id="KW-0472">Membrane</keyword>
<feature type="transmembrane region" description="Helical" evidence="1">
    <location>
        <begin position="29"/>
        <end position="47"/>
    </location>
</feature>